<dbReference type="OrthoDB" id="9778801at2"/>
<dbReference type="PATRIC" id="fig|1137280.3.peg.819"/>
<comment type="caution">
    <text evidence="1">The sequence shown here is derived from an EMBL/GenBank/DDBJ whole genome shotgun (WGS) entry which is preliminary data.</text>
</comment>
<accession>A0A072N3R0</accession>
<dbReference type="EMBL" id="ANIE01000003">
    <property type="protein sequence ID" value="KEF32369.1"/>
    <property type="molecule type" value="Genomic_DNA"/>
</dbReference>
<dbReference type="PANTHER" id="PTHR33973">
    <property type="entry name" value="OS07G0153300 PROTEIN"/>
    <property type="match status" value="1"/>
</dbReference>
<reference evidence="1 2" key="1">
    <citation type="submission" date="2012-12" db="EMBL/GenBank/DDBJ databases">
        <title>Genome assembly of Marinobacter sp. AK21.</title>
        <authorList>
            <person name="Khatri I."/>
            <person name="Kumar R."/>
            <person name="Vaidya B."/>
            <person name="Subramanian S."/>
            <person name="Pinnaka A."/>
        </authorList>
    </citation>
    <scope>NUCLEOTIDE SEQUENCE [LARGE SCALE GENOMIC DNA]</scope>
    <source>
        <strain evidence="1 2">AK21</strain>
    </source>
</reference>
<name>A0A072N3R0_9GAMM</name>
<evidence type="ECO:0000313" key="2">
    <source>
        <dbReference type="Proteomes" id="UP000035057"/>
    </source>
</evidence>
<dbReference type="Pfam" id="PF07103">
    <property type="entry name" value="DUF1365"/>
    <property type="match status" value="1"/>
</dbReference>
<organism evidence="1 2">
    <name type="scientific">Marinobacter nitratireducens</name>
    <dbReference type="NCBI Taxonomy" id="1137280"/>
    <lineage>
        <taxon>Bacteria</taxon>
        <taxon>Pseudomonadati</taxon>
        <taxon>Pseudomonadota</taxon>
        <taxon>Gammaproteobacteria</taxon>
        <taxon>Pseudomonadales</taxon>
        <taxon>Marinobacteraceae</taxon>
        <taxon>Marinobacter</taxon>
    </lineage>
</organism>
<evidence type="ECO:0008006" key="3">
    <source>
        <dbReference type="Google" id="ProtNLM"/>
    </source>
</evidence>
<dbReference type="AlphaFoldDB" id="A0A072N3R0"/>
<sequence>MRSQWLEGTIRHRRLSPINHQFQYGTGMLALNLNEWNSVTGLSPLFSLERFNWLGLKRADYLNPADGSLRDAVSDYVREATGWVPDGPIELITHPRYFGYVFNPVSFYFCYEAGDDPLQGAVPRVILAQITNTPWKERHVYCLQPKGGLANGSGWRTERFTFKKQFHVSPFNGMDQTYQWVFSFRGDELRIHMNVLEQYQKQFDSTLVVQRTPLTRTVLHRSLRRFPIEAIKVTAGIYWNALRLKLKGAPFYTHPDKLER</sequence>
<dbReference type="Proteomes" id="UP000035057">
    <property type="component" value="Unassembled WGS sequence"/>
</dbReference>
<gene>
    <name evidence="1" type="ORF">D777_01003</name>
</gene>
<keyword evidence="2" id="KW-1185">Reference proteome</keyword>
<evidence type="ECO:0000313" key="1">
    <source>
        <dbReference type="EMBL" id="KEF32369.1"/>
    </source>
</evidence>
<dbReference type="STRING" id="1137280.D777_01003"/>
<dbReference type="RefSeq" id="WP_036128960.1">
    <property type="nucleotide sequence ID" value="NZ_ANIE01000003.1"/>
</dbReference>
<dbReference type="InterPro" id="IPR010775">
    <property type="entry name" value="DUF1365"/>
</dbReference>
<dbReference type="PANTHER" id="PTHR33973:SF4">
    <property type="entry name" value="OS07G0153300 PROTEIN"/>
    <property type="match status" value="1"/>
</dbReference>
<proteinExistence type="predicted"/>
<protein>
    <recommendedName>
        <fullName evidence="3">DUF1365 domain-containing protein</fullName>
    </recommendedName>
</protein>